<proteinExistence type="predicted"/>
<evidence type="ECO:0000256" key="1">
    <source>
        <dbReference type="SAM" id="Phobius"/>
    </source>
</evidence>
<comment type="caution">
    <text evidence="2">The sequence shown here is derived from an EMBL/GenBank/DDBJ whole genome shotgun (WGS) entry which is preliminary data.</text>
</comment>
<keyword evidence="1" id="KW-0472">Membrane</keyword>
<dbReference type="Proteomes" id="UP000622552">
    <property type="component" value="Unassembled WGS sequence"/>
</dbReference>
<name>A0A8J7GDU1_9ACTN</name>
<evidence type="ECO:0000313" key="3">
    <source>
        <dbReference type="Proteomes" id="UP000622552"/>
    </source>
</evidence>
<gene>
    <name evidence="2" type="ORF">IW245_003048</name>
</gene>
<feature type="transmembrane region" description="Helical" evidence="1">
    <location>
        <begin position="21"/>
        <end position="42"/>
    </location>
</feature>
<accession>A0A8J7GDU1</accession>
<keyword evidence="1" id="KW-1133">Transmembrane helix</keyword>
<reference evidence="2" key="1">
    <citation type="submission" date="2020-11" db="EMBL/GenBank/DDBJ databases">
        <title>Sequencing the genomes of 1000 actinobacteria strains.</title>
        <authorList>
            <person name="Klenk H.-P."/>
        </authorList>
    </citation>
    <scope>NUCLEOTIDE SEQUENCE</scope>
    <source>
        <strain evidence="2">DSM 45356</strain>
    </source>
</reference>
<dbReference type="AlphaFoldDB" id="A0A8J7GDU1"/>
<dbReference type="EMBL" id="JADOUF010000001">
    <property type="protein sequence ID" value="MBG6136854.1"/>
    <property type="molecule type" value="Genomic_DNA"/>
</dbReference>
<evidence type="ECO:0000313" key="2">
    <source>
        <dbReference type="EMBL" id="MBG6136854.1"/>
    </source>
</evidence>
<organism evidence="2 3">
    <name type="scientific">Longispora fulva</name>
    <dbReference type="NCBI Taxonomy" id="619741"/>
    <lineage>
        <taxon>Bacteria</taxon>
        <taxon>Bacillati</taxon>
        <taxon>Actinomycetota</taxon>
        <taxon>Actinomycetes</taxon>
        <taxon>Micromonosporales</taxon>
        <taxon>Micromonosporaceae</taxon>
        <taxon>Longispora</taxon>
    </lineage>
</organism>
<keyword evidence="1" id="KW-0812">Transmembrane</keyword>
<feature type="transmembrane region" description="Helical" evidence="1">
    <location>
        <begin position="48"/>
        <end position="71"/>
    </location>
</feature>
<sequence>MESENFLRRIRSGALYRIAVTALQVLGAGILGLIASGLGMAAGLSARVGWFLINTSAIMFAAGAGVGWIPFSPSR</sequence>
<protein>
    <submittedName>
        <fullName evidence="2">Uncharacterized protein</fullName>
    </submittedName>
</protein>
<keyword evidence="3" id="KW-1185">Reference proteome</keyword>